<feature type="chain" id="PRO_5046932691" evidence="4">
    <location>
        <begin position="23"/>
        <end position="510"/>
    </location>
</feature>
<dbReference type="InterPro" id="IPR017850">
    <property type="entry name" value="Alkaline_phosphatase_core_sf"/>
</dbReference>
<dbReference type="PRINTS" id="PR00113">
    <property type="entry name" value="ALKPHPHTASE"/>
</dbReference>
<evidence type="ECO:0000256" key="2">
    <source>
        <dbReference type="RuleBase" id="RU003946"/>
    </source>
</evidence>
<evidence type="ECO:0000256" key="3">
    <source>
        <dbReference type="SAM" id="MobiDB-lite"/>
    </source>
</evidence>
<sequence>MKRMVSASAAAVSMLLAGTTHAAVVPDYQLNSSWYSNAQNAISARSTSLSADSKAKNIIVFVGDGMGISTQTAARILQGQSQANNQGGEENYLSFEHFPHSGLAKTYNTNQQTPDSAGTMTAMMSGAKTKAGVIGVSDNVNRGDCDVSSERLVSALELAASQHKATGIISTARITHATPAATYAHVSERNWEASVPEECVGKVSDIAYQLIHQAADIDVIMGGGRRNFLPEEVTDPEGSTGRRSDGNNLIEDWQNFHRTGQYVWDSEGFNAIDTSSTSKVLGLFNSSHMEYEADRDDADEPSLSAMTEKAIDILLNDTHQQQQQGFFLMVESGRIDHAHHGGNAARALQDTIEYSNAVQAAIDKLDAAGELDDTLIIVTADHSHVFTMAGYPKRGNPILGLVVGVGSEQPSLAGDNKPYTTLGYANGPGAAASFDAGVRTDLSALDTKQLDFQQQALIPSGSETHAGEDVAVFARGPQAYLIQGAIEQNVIFHAINQAADLGGNAYVAEE</sequence>
<protein>
    <submittedName>
        <fullName evidence="5">Alkaline phosphatase</fullName>
    </submittedName>
</protein>
<evidence type="ECO:0000256" key="4">
    <source>
        <dbReference type="SAM" id="SignalP"/>
    </source>
</evidence>
<dbReference type="RefSeq" id="WP_055732379.1">
    <property type="nucleotide sequence ID" value="NZ_BMDY01000005.1"/>
</dbReference>
<dbReference type="PANTHER" id="PTHR11596">
    <property type="entry name" value="ALKALINE PHOSPHATASE"/>
    <property type="match status" value="1"/>
</dbReference>
<feature type="region of interest" description="Disordered" evidence="3">
    <location>
        <begin position="229"/>
        <end position="248"/>
    </location>
</feature>
<dbReference type="SMART" id="SM00098">
    <property type="entry name" value="alkPPc"/>
    <property type="match status" value="1"/>
</dbReference>
<dbReference type="CDD" id="cd16012">
    <property type="entry name" value="ALP"/>
    <property type="match status" value="1"/>
</dbReference>
<name>A0ABQ1I085_9ALTE</name>
<proteinExistence type="inferred from homology"/>
<keyword evidence="6" id="KW-1185">Reference proteome</keyword>
<keyword evidence="4" id="KW-0732">Signal</keyword>
<feature type="signal peptide" evidence="4">
    <location>
        <begin position="1"/>
        <end position="22"/>
    </location>
</feature>
<comment type="similarity">
    <text evidence="2">Belongs to the alkaline phosphatase family.</text>
</comment>
<dbReference type="Proteomes" id="UP000651977">
    <property type="component" value="Unassembled WGS sequence"/>
</dbReference>
<accession>A0ABQ1I085</accession>
<evidence type="ECO:0000256" key="1">
    <source>
        <dbReference type="ARBA" id="ARBA00022553"/>
    </source>
</evidence>
<comment type="caution">
    <text evidence="5">The sequence shown here is derived from an EMBL/GenBank/DDBJ whole genome shotgun (WGS) entry which is preliminary data.</text>
</comment>
<dbReference type="PANTHER" id="PTHR11596:SF5">
    <property type="entry name" value="ALKALINE PHOSPHATASE"/>
    <property type="match status" value="1"/>
</dbReference>
<reference evidence="6" key="1">
    <citation type="journal article" date="2019" name="Int. J. Syst. Evol. Microbiol.">
        <title>The Global Catalogue of Microorganisms (GCM) 10K type strain sequencing project: providing services to taxonomists for standard genome sequencing and annotation.</title>
        <authorList>
            <consortium name="The Broad Institute Genomics Platform"/>
            <consortium name="The Broad Institute Genome Sequencing Center for Infectious Disease"/>
            <person name="Wu L."/>
            <person name="Ma J."/>
        </authorList>
    </citation>
    <scope>NUCLEOTIDE SEQUENCE [LARGE SCALE GENOMIC DNA]</scope>
    <source>
        <strain evidence="6">CGMCC 1.10131</strain>
    </source>
</reference>
<dbReference type="SUPFAM" id="SSF53649">
    <property type="entry name" value="Alkaline phosphatase-like"/>
    <property type="match status" value="1"/>
</dbReference>
<gene>
    <name evidence="5" type="primary">phoA</name>
    <name evidence="5" type="ORF">GCM10007414_10980</name>
</gene>
<dbReference type="Gene3D" id="3.40.720.10">
    <property type="entry name" value="Alkaline Phosphatase, subunit A"/>
    <property type="match status" value="1"/>
</dbReference>
<evidence type="ECO:0000313" key="5">
    <source>
        <dbReference type="EMBL" id="GGA99710.1"/>
    </source>
</evidence>
<evidence type="ECO:0000313" key="6">
    <source>
        <dbReference type="Proteomes" id="UP000651977"/>
    </source>
</evidence>
<dbReference type="EMBL" id="BMDY01000005">
    <property type="protein sequence ID" value="GGA99710.1"/>
    <property type="molecule type" value="Genomic_DNA"/>
</dbReference>
<dbReference type="Pfam" id="PF00245">
    <property type="entry name" value="Alk_phosphatase"/>
    <property type="match status" value="1"/>
</dbReference>
<organism evidence="5 6">
    <name type="scientific">Agarivorans gilvus</name>
    <dbReference type="NCBI Taxonomy" id="680279"/>
    <lineage>
        <taxon>Bacteria</taxon>
        <taxon>Pseudomonadati</taxon>
        <taxon>Pseudomonadota</taxon>
        <taxon>Gammaproteobacteria</taxon>
        <taxon>Alteromonadales</taxon>
        <taxon>Alteromonadaceae</taxon>
        <taxon>Agarivorans</taxon>
    </lineage>
</organism>
<keyword evidence="1" id="KW-0597">Phosphoprotein</keyword>
<dbReference type="InterPro" id="IPR001952">
    <property type="entry name" value="Alkaline_phosphatase"/>
</dbReference>